<organism evidence="3 4">
    <name type="scientific">Devosia albogilva</name>
    <dbReference type="NCBI Taxonomy" id="429726"/>
    <lineage>
        <taxon>Bacteria</taxon>
        <taxon>Pseudomonadati</taxon>
        <taxon>Pseudomonadota</taxon>
        <taxon>Alphaproteobacteria</taxon>
        <taxon>Hyphomicrobiales</taxon>
        <taxon>Devosiaceae</taxon>
        <taxon>Devosia</taxon>
    </lineage>
</organism>
<dbReference type="PANTHER" id="PTHR23076">
    <property type="entry name" value="METALLOPROTEASE M41 FTSH"/>
    <property type="match status" value="1"/>
</dbReference>
<keyword evidence="4" id="KW-1185">Reference proteome</keyword>
<dbReference type="InterPro" id="IPR037219">
    <property type="entry name" value="Peptidase_M41-like"/>
</dbReference>
<dbReference type="Gene3D" id="1.20.58.760">
    <property type="entry name" value="Peptidase M41"/>
    <property type="match status" value="1"/>
</dbReference>
<evidence type="ECO:0000313" key="3">
    <source>
        <dbReference type="EMBL" id="MFD2648771.1"/>
    </source>
</evidence>
<dbReference type="Pfam" id="PF00004">
    <property type="entry name" value="AAA"/>
    <property type="match status" value="1"/>
</dbReference>
<dbReference type="Gene3D" id="3.40.50.300">
    <property type="entry name" value="P-loop containing nucleotide triphosphate hydrolases"/>
    <property type="match status" value="1"/>
</dbReference>
<accession>A0ABW5QMQ0</accession>
<reference evidence="4" key="1">
    <citation type="journal article" date="2019" name="Int. J. Syst. Evol. Microbiol.">
        <title>The Global Catalogue of Microorganisms (GCM) 10K type strain sequencing project: providing services to taxonomists for standard genome sequencing and annotation.</title>
        <authorList>
            <consortium name="The Broad Institute Genomics Platform"/>
            <consortium name="The Broad Institute Genome Sequencing Center for Infectious Disease"/>
            <person name="Wu L."/>
            <person name="Ma J."/>
        </authorList>
    </citation>
    <scope>NUCLEOTIDE SEQUENCE [LARGE SCALE GENOMIC DNA]</scope>
    <source>
        <strain evidence="4">CCM 7427</strain>
    </source>
</reference>
<dbReference type="RefSeq" id="WP_386834067.1">
    <property type="nucleotide sequence ID" value="NZ_JBHUNP010000001.1"/>
</dbReference>
<dbReference type="PROSITE" id="PS00674">
    <property type="entry name" value="AAA"/>
    <property type="match status" value="1"/>
</dbReference>
<dbReference type="InterPro" id="IPR003959">
    <property type="entry name" value="ATPase_AAA_core"/>
</dbReference>
<dbReference type="SUPFAM" id="SSF140990">
    <property type="entry name" value="FtsH protease domain-like"/>
    <property type="match status" value="1"/>
</dbReference>
<dbReference type="InterPro" id="IPR003960">
    <property type="entry name" value="ATPase_AAA_CS"/>
</dbReference>
<feature type="domain" description="AAA+ ATPase" evidence="2">
    <location>
        <begin position="234"/>
        <end position="376"/>
    </location>
</feature>
<comment type="caution">
    <text evidence="3">The sequence shown here is derived from an EMBL/GenBank/DDBJ whole genome shotgun (WGS) entry which is preliminary data.</text>
</comment>
<name>A0ABW5QMQ0_9HYPH</name>
<keyword evidence="1" id="KW-0067">ATP-binding</keyword>
<dbReference type="SMART" id="SM00382">
    <property type="entry name" value="AAA"/>
    <property type="match status" value="1"/>
</dbReference>
<dbReference type="CDD" id="cd19481">
    <property type="entry name" value="RecA-like_protease"/>
    <property type="match status" value="1"/>
</dbReference>
<dbReference type="Pfam" id="PF01434">
    <property type="entry name" value="Peptidase_M41"/>
    <property type="match status" value="1"/>
</dbReference>
<gene>
    <name evidence="3" type="ORF">ACFSX5_13310</name>
</gene>
<dbReference type="Gene3D" id="1.10.8.60">
    <property type="match status" value="1"/>
</dbReference>
<dbReference type="EMBL" id="JBHUNP010000001">
    <property type="protein sequence ID" value="MFD2648771.1"/>
    <property type="molecule type" value="Genomic_DNA"/>
</dbReference>
<comment type="similarity">
    <text evidence="1">Belongs to the AAA ATPase family.</text>
</comment>
<dbReference type="SUPFAM" id="SSF52540">
    <property type="entry name" value="P-loop containing nucleoside triphosphate hydrolases"/>
    <property type="match status" value="1"/>
</dbReference>
<dbReference type="InterPro" id="IPR027417">
    <property type="entry name" value="P-loop_NTPase"/>
</dbReference>
<proteinExistence type="inferred from homology"/>
<dbReference type="Proteomes" id="UP001597521">
    <property type="component" value="Unassembled WGS sequence"/>
</dbReference>
<evidence type="ECO:0000259" key="2">
    <source>
        <dbReference type="SMART" id="SM00382"/>
    </source>
</evidence>
<dbReference type="InterPro" id="IPR000642">
    <property type="entry name" value="Peptidase_M41"/>
</dbReference>
<dbReference type="InterPro" id="IPR003593">
    <property type="entry name" value="AAA+_ATPase"/>
</dbReference>
<evidence type="ECO:0000256" key="1">
    <source>
        <dbReference type="RuleBase" id="RU003651"/>
    </source>
</evidence>
<protein>
    <submittedName>
        <fullName evidence="3">AAA family ATPase</fullName>
    </submittedName>
</protein>
<evidence type="ECO:0000313" key="4">
    <source>
        <dbReference type="Proteomes" id="UP001597521"/>
    </source>
</evidence>
<sequence>MSSFDFHPDDATEHESLTAPDAQRALIRAALVGTNTRQVRQALARTSPQVIVITTPSAAWSTALVSEIAQVYERSWAAAVTEQKKDHNKWVGDSMLSRIEAGHHVVLCVHDTSLLPPSVLSAADVRLELPPVDASLVRRAIKSVTGGRVQKLVDSDFAGLDFPALLLALRSGSTARECRDRLRRASSLATQRAESNSKHPTIEELPLSGEVHDWAHDLVAQLEAVAAGEMPAGELRHAVLCGPPGTGKTLIAGAVARSAGWTFHPATIGEWFTTSDGHLGGVSKACTSFFDGLLSQDCAVGFLDELDALPNRAALKQEDLQWWSTVINLMLTQVDRLRASGKKVLLLAATNYYDRLDTALVRPGRIEQRVELTPPRTETEIQAIFEHYVGSEIGNADLATITPFAMGSTPAAIAGWVRAARAVARREGRALEFRDLVGAVVPPDTRTLEEINAVAVHEAGHTLVARLLDIDVDSVSIVSQGVKGGVTRAAAPSSFPNRQEVEDYVTMLLAGRAADTVLGNKGAHAGAALDLSVAVQLLTRAHSEWGLFGTLAPASTNAGELLGQVETHLQRLLGRSHRLVKANRVAIQSLAKALADQRLLTGEQLDAVIAPHLVRGSGATTDVAAKVDLPADTDLVGDGGGDAKLA</sequence>
<keyword evidence="1" id="KW-0547">Nucleotide-binding</keyword>
<dbReference type="PANTHER" id="PTHR23076:SF97">
    <property type="entry name" value="ATP-DEPENDENT ZINC METALLOPROTEASE YME1L1"/>
    <property type="match status" value="1"/>
</dbReference>